<sequence length="333" mass="35668">MKKLLLASAVAALSITAAQAAPQVYGKAFLTLDVQDGNSNSASRDSRSQLNSNTSRIGFKGSEALTANTDLVYQLEYGIDVDANEDQFYSRDTFLGLSNKQYGTLLAGRLSAIDGMVDYANVTEGGVIGGDNVLATIDSPRANNTLAYVSPKYNGLNFLGMYVLDENNNTDTLARDAWGVGAQFEPESAPYRAGATYVQSGKTKAIRVSGAYDLSPATTVAALYQNTQWSALHRTALGAGTEKENAFTLSAEHKLVQTPWSTYGQLDYVDNARGNKDAEIFRTVVGGKYAFNQATTGHLYGAYQRSEGVNLRNNATGNKANAYGVGAGLEYKF</sequence>
<dbReference type="InterPro" id="IPR050298">
    <property type="entry name" value="Gram-neg_bact_OMP"/>
</dbReference>
<dbReference type="RefSeq" id="WP_029102293.1">
    <property type="nucleotide sequence ID" value="NZ_UGQB01000004.1"/>
</dbReference>
<dbReference type="AlphaFoldDB" id="A0A378QZ52"/>
<evidence type="ECO:0000259" key="12">
    <source>
        <dbReference type="Pfam" id="PF13609"/>
    </source>
</evidence>
<evidence type="ECO:0000256" key="8">
    <source>
        <dbReference type="ARBA" id="ARBA00023114"/>
    </source>
</evidence>
<evidence type="ECO:0000256" key="5">
    <source>
        <dbReference type="ARBA" id="ARBA00022692"/>
    </source>
</evidence>
<dbReference type="GO" id="GO:0046930">
    <property type="term" value="C:pore complex"/>
    <property type="evidence" value="ECO:0007669"/>
    <property type="project" value="UniProtKB-KW"/>
</dbReference>
<feature type="chain" id="PRO_5016870497" evidence="11">
    <location>
        <begin position="21"/>
        <end position="333"/>
    </location>
</feature>
<dbReference type="Gene3D" id="2.40.160.10">
    <property type="entry name" value="Porin"/>
    <property type="match status" value="1"/>
</dbReference>
<evidence type="ECO:0000256" key="11">
    <source>
        <dbReference type="SAM" id="SignalP"/>
    </source>
</evidence>
<evidence type="ECO:0000256" key="10">
    <source>
        <dbReference type="ARBA" id="ARBA00023237"/>
    </source>
</evidence>
<evidence type="ECO:0000256" key="6">
    <source>
        <dbReference type="ARBA" id="ARBA00022729"/>
    </source>
</evidence>
<dbReference type="STRING" id="1122244.GCA_000426885_00495"/>
<dbReference type="Proteomes" id="UP000254065">
    <property type="component" value="Unassembled WGS sequence"/>
</dbReference>
<evidence type="ECO:0000256" key="3">
    <source>
        <dbReference type="ARBA" id="ARBA00022448"/>
    </source>
</evidence>
<keyword evidence="5" id="KW-0812">Transmembrane</keyword>
<keyword evidence="7" id="KW-0406">Ion transport</keyword>
<dbReference type="InterPro" id="IPR033900">
    <property type="entry name" value="Gram_neg_porin_domain"/>
</dbReference>
<accession>A0A378QZ52</accession>
<dbReference type="InterPro" id="IPR023614">
    <property type="entry name" value="Porin_dom_sf"/>
</dbReference>
<gene>
    <name evidence="13" type="primary">porB</name>
    <name evidence="13" type="ORF">NCTC12877_01236</name>
</gene>
<dbReference type="CDD" id="cd00342">
    <property type="entry name" value="gram_neg_porins"/>
    <property type="match status" value="1"/>
</dbReference>
<evidence type="ECO:0000256" key="2">
    <source>
        <dbReference type="ARBA" id="ARBA00011233"/>
    </source>
</evidence>
<evidence type="ECO:0000256" key="4">
    <source>
        <dbReference type="ARBA" id="ARBA00022452"/>
    </source>
</evidence>
<feature type="domain" description="Porin" evidence="12">
    <location>
        <begin position="8"/>
        <end position="307"/>
    </location>
</feature>
<comment type="subcellular location">
    <subcellularLocation>
        <location evidence="1">Cell outer membrane</location>
        <topology evidence="1">Multi-pass membrane protein</topology>
    </subcellularLocation>
</comment>
<comment type="subunit">
    <text evidence="2">Homotrimer.</text>
</comment>
<feature type="signal peptide" evidence="11">
    <location>
        <begin position="1"/>
        <end position="20"/>
    </location>
</feature>
<evidence type="ECO:0000256" key="7">
    <source>
        <dbReference type="ARBA" id="ARBA00023065"/>
    </source>
</evidence>
<dbReference type="OrthoDB" id="8957883at2"/>
<dbReference type="PANTHER" id="PTHR34501">
    <property type="entry name" value="PROTEIN YDDL-RELATED"/>
    <property type="match status" value="1"/>
</dbReference>
<proteinExistence type="predicted"/>
<keyword evidence="14" id="KW-1185">Reference proteome</keyword>
<keyword evidence="10" id="KW-0998">Cell outer membrane</keyword>
<dbReference type="GO" id="GO:0034220">
    <property type="term" value="P:monoatomic ion transmembrane transport"/>
    <property type="evidence" value="ECO:0007669"/>
    <property type="project" value="InterPro"/>
</dbReference>
<dbReference type="Pfam" id="PF13609">
    <property type="entry name" value="Porin_4"/>
    <property type="match status" value="1"/>
</dbReference>
<dbReference type="GO" id="GO:0015288">
    <property type="term" value="F:porin activity"/>
    <property type="evidence" value="ECO:0007669"/>
    <property type="project" value="UniProtKB-KW"/>
</dbReference>
<reference evidence="13 14" key="1">
    <citation type="submission" date="2018-06" db="EMBL/GenBank/DDBJ databases">
        <authorList>
            <consortium name="Pathogen Informatics"/>
            <person name="Doyle S."/>
        </authorList>
    </citation>
    <scope>NUCLEOTIDE SEQUENCE [LARGE SCALE GENOMIC DNA]</scope>
    <source>
        <strain evidence="13 14">NCTC12877</strain>
    </source>
</reference>
<evidence type="ECO:0000313" key="14">
    <source>
        <dbReference type="Proteomes" id="UP000254065"/>
    </source>
</evidence>
<protein>
    <submittedName>
        <fullName evidence="13">Porin</fullName>
    </submittedName>
</protein>
<evidence type="ECO:0000256" key="1">
    <source>
        <dbReference type="ARBA" id="ARBA00004571"/>
    </source>
</evidence>
<dbReference type="InterPro" id="IPR001702">
    <property type="entry name" value="Porin_Gram-ve"/>
</dbReference>
<keyword evidence="4" id="KW-1134">Transmembrane beta strand</keyword>
<evidence type="ECO:0000313" key="13">
    <source>
        <dbReference type="EMBL" id="STZ08244.1"/>
    </source>
</evidence>
<dbReference type="PRINTS" id="PR00182">
    <property type="entry name" value="ECOLNEIPORIN"/>
</dbReference>
<organism evidence="13 14">
    <name type="scientific">Moraxella caprae</name>
    <dbReference type="NCBI Taxonomy" id="90240"/>
    <lineage>
        <taxon>Bacteria</taxon>
        <taxon>Pseudomonadati</taxon>
        <taxon>Pseudomonadota</taxon>
        <taxon>Gammaproteobacteria</taxon>
        <taxon>Moraxellales</taxon>
        <taxon>Moraxellaceae</taxon>
        <taxon>Moraxella</taxon>
    </lineage>
</organism>
<keyword evidence="8" id="KW-0626">Porin</keyword>
<name>A0A378QZ52_9GAMM</name>
<dbReference type="EMBL" id="UGQB01000004">
    <property type="protein sequence ID" value="STZ08244.1"/>
    <property type="molecule type" value="Genomic_DNA"/>
</dbReference>
<evidence type="ECO:0000256" key="9">
    <source>
        <dbReference type="ARBA" id="ARBA00023136"/>
    </source>
</evidence>
<keyword evidence="9" id="KW-0472">Membrane</keyword>
<dbReference type="SUPFAM" id="SSF56935">
    <property type="entry name" value="Porins"/>
    <property type="match status" value="1"/>
</dbReference>
<keyword evidence="3" id="KW-0813">Transport</keyword>
<dbReference type="GO" id="GO:0009279">
    <property type="term" value="C:cell outer membrane"/>
    <property type="evidence" value="ECO:0007669"/>
    <property type="project" value="UniProtKB-SubCell"/>
</dbReference>
<dbReference type="PANTHER" id="PTHR34501:SF9">
    <property type="entry name" value="MAJOR OUTER MEMBRANE PROTEIN P.IA"/>
    <property type="match status" value="1"/>
</dbReference>
<keyword evidence="6 11" id="KW-0732">Signal</keyword>